<dbReference type="Proteomes" id="UP000095283">
    <property type="component" value="Unplaced"/>
</dbReference>
<sequence>MENTSWGRTEPILRYIVPLRMTYTTRPSQHCRRELGNDRRRSQLPLLSYAFESVNFTGLLKPFGKPPIRSGRNRPEQPLG</sequence>
<reference evidence="2" key="1">
    <citation type="submission" date="2016-11" db="UniProtKB">
        <authorList>
            <consortium name="WormBaseParasite"/>
        </authorList>
    </citation>
    <scope>IDENTIFICATION</scope>
</reference>
<dbReference type="AlphaFoldDB" id="A0A1I7XI40"/>
<organism evidence="1 2">
    <name type="scientific">Heterorhabditis bacteriophora</name>
    <name type="common">Entomopathogenic nematode worm</name>
    <dbReference type="NCBI Taxonomy" id="37862"/>
    <lineage>
        <taxon>Eukaryota</taxon>
        <taxon>Metazoa</taxon>
        <taxon>Ecdysozoa</taxon>
        <taxon>Nematoda</taxon>
        <taxon>Chromadorea</taxon>
        <taxon>Rhabditida</taxon>
        <taxon>Rhabditina</taxon>
        <taxon>Rhabditomorpha</taxon>
        <taxon>Strongyloidea</taxon>
        <taxon>Heterorhabditidae</taxon>
        <taxon>Heterorhabditis</taxon>
    </lineage>
</organism>
<accession>A0A1I7XI40</accession>
<evidence type="ECO:0000313" key="1">
    <source>
        <dbReference type="Proteomes" id="UP000095283"/>
    </source>
</evidence>
<dbReference type="WBParaSite" id="Hba_17156">
    <property type="protein sequence ID" value="Hba_17156"/>
    <property type="gene ID" value="Hba_17156"/>
</dbReference>
<evidence type="ECO:0000313" key="2">
    <source>
        <dbReference type="WBParaSite" id="Hba_17156"/>
    </source>
</evidence>
<keyword evidence="1" id="KW-1185">Reference proteome</keyword>
<protein>
    <submittedName>
        <fullName evidence="2">Uncharacterized protein</fullName>
    </submittedName>
</protein>
<name>A0A1I7XI40_HETBA</name>
<proteinExistence type="predicted"/>